<evidence type="ECO:0000313" key="2">
    <source>
        <dbReference type="Proteomes" id="UP000254777"/>
    </source>
</evidence>
<sequence>MNDKRKIEKLWYFDTEEDFSGRALELKRKVDLAYYNDYETIAKSPDWVDWTDSEDLEFDFLARRVLKTYADRFILQASEYGISRYEKMLRIEPEREEGLNERRKRVYLLWNRKIKWTHRTLVSWLNEWFGKKNYTLELAYNEYGINFQLFVKSGIVDEASILRNLRMIVPANLWIKISYAFSAEVQIVSQYGTYNYVSFLCGEHPCGDIPYTYAEAQRVSSDLKVQVGVNISKNYYPTVNKIKSGDVEGEITGIIYQSNLDDDRVFSFEGGKDVK</sequence>
<evidence type="ECO:0000313" key="1">
    <source>
        <dbReference type="EMBL" id="SUB74375.1"/>
    </source>
</evidence>
<organism evidence="1 2">
    <name type="scientific">Peptoniphilus indolicus</name>
    <dbReference type="NCBI Taxonomy" id="33030"/>
    <lineage>
        <taxon>Bacteria</taxon>
        <taxon>Bacillati</taxon>
        <taxon>Bacillota</taxon>
        <taxon>Tissierellia</taxon>
        <taxon>Tissierellales</taxon>
        <taxon>Peptoniphilaceae</taxon>
        <taxon>Peptoniphilus</taxon>
    </lineage>
</organism>
<dbReference type="InterPro" id="IPR018755">
    <property type="entry name" value="Phage_Mu_Gp48"/>
</dbReference>
<protein>
    <submittedName>
        <fullName evidence="1">Uncharacterized protein conserved in bacteria (DUF2313)</fullName>
    </submittedName>
</protein>
<dbReference type="Pfam" id="PF10076">
    <property type="entry name" value="Phage_Mu_Gp48"/>
    <property type="match status" value="1"/>
</dbReference>
<dbReference type="AlphaFoldDB" id="A0A379DA05"/>
<dbReference type="Proteomes" id="UP000254777">
    <property type="component" value="Unassembled WGS sequence"/>
</dbReference>
<dbReference type="EMBL" id="UGTH01000001">
    <property type="protein sequence ID" value="SUB74375.1"/>
    <property type="molecule type" value="Genomic_DNA"/>
</dbReference>
<gene>
    <name evidence="1" type="ORF">NCTC11088_00106</name>
</gene>
<proteinExistence type="predicted"/>
<name>A0A379DA05_9FIRM</name>
<reference evidence="1 2" key="1">
    <citation type="submission" date="2018-06" db="EMBL/GenBank/DDBJ databases">
        <authorList>
            <consortium name="Pathogen Informatics"/>
            <person name="Doyle S."/>
        </authorList>
    </citation>
    <scope>NUCLEOTIDE SEQUENCE [LARGE SCALE GENOMIC DNA]</scope>
    <source>
        <strain evidence="1 2">NCTC11088</strain>
    </source>
</reference>
<accession>A0A379DA05</accession>
<dbReference type="RefSeq" id="WP_004822469.1">
    <property type="nucleotide sequence ID" value="NZ_UGTH01000001.1"/>
</dbReference>